<dbReference type="KEGG" id="vta:A3569"/>
<accession>A0A2N8ZI28</accession>
<dbReference type="EMBL" id="LT960611">
    <property type="protein sequence ID" value="SON51516.1"/>
    <property type="molecule type" value="Genomic_DNA"/>
</dbReference>
<dbReference type="Proteomes" id="UP000235828">
    <property type="component" value="Chromosome A"/>
</dbReference>
<evidence type="ECO:0000313" key="2">
    <source>
        <dbReference type="Proteomes" id="UP000235828"/>
    </source>
</evidence>
<evidence type="ECO:0000313" key="1">
    <source>
        <dbReference type="EMBL" id="SON51516.1"/>
    </source>
</evidence>
<proteinExistence type="predicted"/>
<protein>
    <submittedName>
        <fullName evidence="1">Uncharacterized protein</fullName>
    </submittedName>
</protein>
<dbReference type="RefSeq" id="WP_102523786.1">
    <property type="nucleotide sequence ID" value="NZ_LT960611.1"/>
</dbReference>
<keyword evidence="2" id="KW-1185">Reference proteome</keyword>
<dbReference type="AlphaFoldDB" id="A0A2N8ZI28"/>
<reference evidence="1 2" key="1">
    <citation type="submission" date="2017-10" db="EMBL/GenBank/DDBJ databases">
        <authorList>
            <person name="Banno H."/>
            <person name="Chua N.-H."/>
        </authorList>
    </citation>
    <scope>NUCLEOTIDE SEQUENCE [LARGE SCALE GENOMIC DNA]</scope>
    <source>
        <strain evidence="1">Vibrio tapetis CECT4600</strain>
    </source>
</reference>
<sequence length="131" mass="15092">MANKEKRAKRAKLKAKNQRVVKHKSKDIRYNPEEVTVTDEGIRFLKLAFKEDLEERLDKRLQSQTFDELSVGGSRIRFDMALAIDGYPFELPEGVIEEDYEPLLTTEIYMSGMFDDVIDEVFKSALASNAN</sequence>
<organism evidence="1 2">
    <name type="scientific">Vibrio tapetis subsp. tapetis</name>
    <dbReference type="NCBI Taxonomy" id="1671868"/>
    <lineage>
        <taxon>Bacteria</taxon>
        <taxon>Pseudomonadati</taxon>
        <taxon>Pseudomonadota</taxon>
        <taxon>Gammaproteobacteria</taxon>
        <taxon>Vibrionales</taxon>
        <taxon>Vibrionaceae</taxon>
        <taxon>Vibrio</taxon>
    </lineage>
</organism>
<gene>
    <name evidence="1" type="ORF">VTAP4600_A3569</name>
</gene>
<dbReference type="OrthoDB" id="9554430at2"/>
<name>A0A2N8ZI28_9VIBR</name>